<keyword evidence="1" id="KW-0472">Membrane</keyword>
<keyword evidence="1" id="KW-1133">Transmembrane helix</keyword>
<feature type="transmembrane region" description="Helical" evidence="1">
    <location>
        <begin position="146"/>
        <end position="171"/>
    </location>
</feature>
<evidence type="ECO:0000313" key="3">
    <source>
        <dbReference type="Proteomes" id="UP001597102"/>
    </source>
</evidence>
<dbReference type="PANTHER" id="PTHR34219:SF3">
    <property type="entry name" value="BLL7967 PROTEIN"/>
    <property type="match status" value="1"/>
</dbReference>
<evidence type="ECO:0000313" key="2">
    <source>
        <dbReference type="EMBL" id="MFD0987381.1"/>
    </source>
</evidence>
<keyword evidence="1" id="KW-0812">Transmembrane</keyword>
<dbReference type="Proteomes" id="UP001597102">
    <property type="component" value="Unassembled WGS sequence"/>
</dbReference>
<dbReference type="Pfam" id="PF03929">
    <property type="entry name" value="PepSY_TM"/>
    <property type="match status" value="1"/>
</dbReference>
<reference evidence="3" key="1">
    <citation type="journal article" date="2019" name="Int. J. Syst. Evol. Microbiol.">
        <title>The Global Catalogue of Microorganisms (GCM) 10K type strain sequencing project: providing services to taxonomists for standard genome sequencing and annotation.</title>
        <authorList>
            <consortium name="The Broad Institute Genomics Platform"/>
            <consortium name="The Broad Institute Genome Sequencing Center for Infectious Disease"/>
            <person name="Wu L."/>
            <person name="Ma J."/>
        </authorList>
    </citation>
    <scope>NUCLEOTIDE SEQUENCE [LARGE SCALE GENOMIC DNA]</scope>
    <source>
        <strain evidence="3">CCUG 61697</strain>
    </source>
</reference>
<dbReference type="PANTHER" id="PTHR34219">
    <property type="entry name" value="IRON-REGULATED INNER MEMBRANE PROTEIN-RELATED"/>
    <property type="match status" value="1"/>
</dbReference>
<name>A0ABW3JC71_9HYPH</name>
<evidence type="ECO:0000256" key="1">
    <source>
        <dbReference type="SAM" id="Phobius"/>
    </source>
</evidence>
<accession>A0ABW3JC71</accession>
<feature type="transmembrane region" description="Helical" evidence="1">
    <location>
        <begin position="192"/>
        <end position="217"/>
    </location>
</feature>
<protein>
    <submittedName>
        <fullName evidence="2">PepSY-associated TM helix domain-containing protein</fullName>
    </submittedName>
</protein>
<sequence length="387" mass="42461">MTAKTMKTWVWIHKWTSLVSMIFLLLLCITGLPLIFYHEIDDALGKTIHAPEMPAGTPEGSVDKVVEAAKAEIPGQSPIFLSWDDDHAGQVFVTMAEKPDATRDGMRLLVGDSRTGKILGENDFQNSIMFFIFRLHTDLFVGLPGLLFLGAMGLLFVVAIISGVVIYAPFMKRLDFGTVRKEKSARIKWLDLHNLMGAVTIAWALVVGGTGVINTWADLIFMAWRQDQLASMVKPYEGLAPYEEIGSVQKAIDAALAAEPEMQPSFVAYPGTGFSSTHHYGVFLKGNTPLTSRILKPALVDAKSGEVTDIENPPWYVTALLVSQPLHFGDYGGMPLKIVWALLDILTIIVLGSGIYLWLAKRKVSAETRVAEIERMTDSGPAPQAAE</sequence>
<dbReference type="InterPro" id="IPR005625">
    <property type="entry name" value="PepSY-ass_TM"/>
</dbReference>
<organism evidence="2 3">
    <name type="scientific">Methyloligella solikamskensis</name>
    <dbReference type="NCBI Taxonomy" id="1177756"/>
    <lineage>
        <taxon>Bacteria</taxon>
        <taxon>Pseudomonadati</taxon>
        <taxon>Pseudomonadota</taxon>
        <taxon>Alphaproteobacteria</taxon>
        <taxon>Hyphomicrobiales</taxon>
        <taxon>Hyphomicrobiaceae</taxon>
        <taxon>Methyloligella</taxon>
    </lineage>
</organism>
<dbReference type="RefSeq" id="WP_379089243.1">
    <property type="nucleotide sequence ID" value="NZ_JBHTJO010000001.1"/>
</dbReference>
<proteinExistence type="predicted"/>
<feature type="transmembrane region" description="Helical" evidence="1">
    <location>
        <begin position="338"/>
        <end position="359"/>
    </location>
</feature>
<keyword evidence="3" id="KW-1185">Reference proteome</keyword>
<comment type="caution">
    <text evidence="2">The sequence shown here is derived from an EMBL/GenBank/DDBJ whole genome shotgun (WGS) entry which is preliminary data.</text>
</comment>
<gene>
    <name evidence="2" type="ORF">ACFQ2F_09770</name>
</gene>
<feature type="transmembrane region" description="Helical" evidence="1">
    <location>
        <begin position="12"/>
        <end position="36"/>
    </location>
</feature>
<dbReference type="EMBL" id="JBHTJO010000001">
    <property type="protein sequence ID" value="MFD0987381.1"/>
    <property type="molecule type" value="Genomic_DNA"/>
</dbReference>